<dbReference type="AlphaFoldDB" id="A0A9N8KSB8"/>
<accession>A0A9N8KSB8</accession>
<organism evidence="3 4">
    <name type="scientific">Chrysodeixis includens</name>
    <name type="common">Soybean looper</name>
    <name type="synonym">Pseudoplusia includens</name>
    <dbReference type="NCBI Taxonomy" id="689277"/>
    <lineage>
        <taxon>Eukaryota</taxon>
        <taxon>Metazoa</taxon>
        <taxon>Ecdysozoa</taxon>
        <taxon>Arthropoda</taxon>
        <taxon>Hexapoda</taxon>
        <taxon>Insecta</taxon>
        <taxon>Pterygota</taxon>
        <taxon>Neoptera</taxon>
        <taxon>Endopterygota</taxon>
        <taxon>Lepidoptera</taxon>
        <taxon>Glossata</taxon>
        <taxon>Ditrysia</taxon>
        <taxon>Noctuoidea</taxon>
        <taxon>Noctuidae</taxon>
        <taxon>Plusiinae</taxon>
        <taxon>Chrysodeixis</taxon>
    </lineage>
</organism>
<keyword evidence="1" id="KW-0175">Coiled coil</keyword>
<dbReference type="Proteomes" id="UP001154114">
    <property type="component" value="Chromosome 10"/>
</dbReference>
<feature type="coiled-coil region" evidence="1">
    <location>
        <begin position="80"/>
        <end position="137"/>
    </location>
</feature>
<name>A0A9N8KSB8_CHRIL</name>
<evidence type="ECO:0000256" key="1">
    <source>
        <dbReference type="SAM" id="Coils"/>
    </source>
</evidence>
<dbReference type="Pfam" id="PF00615">
    <property type="entry name" value="RGS"/>
    <property type="match status" value="1"/>
</dbReference>
<feature type="domain" description="RGS" evidence="2">
    <location>
        <begin position="27"/>
        <end position="66"/>
    </location>
</feature>
<gene>
    <name evidence="3" type="ORF">CINC_LOCUS1218</name>
</gene>
<dbReference type="OrthoDB" id="6596404at2759"/>
<protein>
    <recommendedName>
        <fullName evidence="2">RGS domain-containing protein</fullName>
    </recommendedName>
</protein>
<dbReference type="InterPro" id="IPR016137">
    <property type="entry name" value="RGS"/>
</dbReference>
<dbReference type="SUPFAM" id="SSF48097">
    <property type="entry name" value="Regulator of G-protein signaling, RGS"/>
    <property type="match status" value="1"/>
</dbReference>
<proteinExistence type="predicted"/>
<dbReference type="PROSITE" id="PS50132">
    <property type="entry name" value="RGS"/>
    <property type="match status" value="1"/>
</dbReference>
<dbReference type="InterPro" id="IPR044926">
    <property type="entry name" value="RGS_subdomain_2"/>
</dbReference>
<keyword evidence="4" id="KW-1185">Reference proteome</keyword>
<evidence type="ECO:0000259" key="2">
    <source>
        <dbReference type="PROSITE" id="PS50132"/>
    </source>
</evidence>
<dbReference type="Gene3D" id="1.10.167.10">
    <property type="entry name" value="Regulator of G-protein Signalling 4, domain 2"/>
    <property type="match status" value="1"/>
</dbReference>
<reference evidence="3" key="1">
    <citation type="submission" date="2021-12" db="EMBL/GenBank/DDBJ databases">
        <authorList>
            <person name="King R."/>
        </authorList>
    </citation>
    <scope>NUCLEOTIDE SEQUENCE</scope>
</reference>
<sequence length="150" mass="17767">MENCFIVCGCEDYEGITKSDLDRFTDKIENVLNDEKGRKLFRNFMFTSKLKAGRKSLDFWEHIERLLGYKENSESGSRTFRSYLNDVDRLIDEAERMEEIDFATMERLTIARDSENKEDITEALQLLKLEATKALRREYNAFRKHFTPSQ</sequence>
<evidence type="ECO:0000313" key="4">
    <source>
        <dbReference type="Proteomes" id="UP001154114"/>
    </source>
</evidence>
<evidence type="ECO:0000313" key="3">
    <source>
        <dbReference type="EMBL" id="CAD0199523.1"/>
    </source>
</evidence>
<dbReference type="EMBL" id="LR824013">
    <property type="protein sequence ID" value="CAD0199523.1"/>
    <property type="molecule type" value="Genomic_DNA"/>
</dbReference>
<dbReference type="InterPro" id="IPR036305">
    <property type="entry name" value="RGS_sf"/>
</dbReference>